<dbReference type="PROSITE" id="PS50109">
    <property type="entry name" value="HIS_KIN"/>
    <property type="match status" value="1"/>
</dbReference>
<feature type="transmembrane region" description="Helical" evidence="12">
    <location>
        <begin position="70"/>
        <end position="89"/>
    </location>
</feature>
<dbReference type="InterPro" id="IPR036097">
    <property type="entry name" value="HisK_dim/P_sf"/>
</dbReference>
<dbReference type="CDD" id="cd00082">
    <property type="entry name" value="HisKA"/>
    <property type="match status" value="1"/>
</dbReference>
<keyword evidence="12" id="KW-0812">Transmembrane</keyword>
<feature type="transmembrane region" description="Helical" evidence="12">
    <location>
        <begin position="12"/>
        <end position="34"/>
    </location>
</feature>
<keyword evidence="12" id="KW-1133">Transmembrane helix</keyword>
<dbReference type="InterPro" id="IPR004358">
    <property type="entry name" value="Sig_transdc_His_kin-like_C"/>
</dbReference>
<keyword evidence="5" id="KW-0597">Phosphoprotein</keyword>
<dbReference type="PANTHER" id="PTHR45453:SF1">
    <property type="entry name" value="PHOSPHATE REGULON SENSOR PROTEIN PHOR"/>
    <property type="match status" value="1"/>
</dbReference>
<protein>
    <recommendedName>
        <fullName evidence="3">histidine kinase</fullName>
        <ecNumber evidence="3">2.7.13.3</ecNumber>
    </recommendedName>
</protein>
<evidence type="ECO:0000256" key="1">
    <source>
        <dbReference type="ARBA" id="ARBA00000085"/>
    </source>
</evidence>
<dbReference type="SMART" id="SM00304">
    <property type="entry name" value="HAMP"/>
    <property type="match status" value="1"/>
</dbReference>
<dbReference type="InterPro" id="IPR005467">
    <property type="entry name" value="His_kinase_dom"/>
</dbReference>
<keyword evidence="9" id="KW-0067">ATP-binding</keyword>
<dbReference type="SUPFAM" id="SSF55874">
    <property type="entry name" value="ATPase domain of HSP90 chaperone/DNA topoisomerase II/histidine kinase"/>
    <property type="match status" value="1"/>
</dbReference>
<keyword evidence="7" id="KW-0547">Nucleotide-binding</keyword>
<dbReference type="Gene3D" id="1.10.287.130">
    <property type="match status" value="1"/>
</dbReference>
<dbReference type="InterPro" id="IPR003661">
    <property type="entry name" value="HisK_dim/P_dom"/>
</dbReference>
<keyword evidence="16" id="KW-1185">Reference proteome</keyword>
<evidence type="ECO:0000256" key="9">
    <source>
        <dbReference type="ARBA" id="ARBA00022840"/>
    </source>
</evidence>
<proteinExistence type="predicted"/>
<dbReference type="FunFam" id="3.30.565.10:FF:000006">
    <property type="entry name" value="Sensor histidine kinase WalK"/>
    <property type="match status" value="1"/>
</dbReference>
<sequence length="366" mass="40474">MSALGMRGLHARLTWTLIGIAAGVLALATLVMLLETHHHFGMYESQMQTSQDHDLSDLNSHVEMALVQSILWTALGALLISIVVSFFVAKRITAPLIGMRRTAERMAEGHLEARTEVAGEDEMAELGRTLNWLAEQLQAQESLRKTMTADIAHELRTPLTTLKSHMEAFEDGVWEPTPARIRACYEEIERLIHLVRDLELLTHMESPDFTLNRHPADLALVIKNAAERTHAAFLQKGVELHTQLPPRAPASIDPERITQVVVNLLSNALKFTPASGKVVVELQDRADSYELTVTDTGIGIAPSDQPYVFERFYRADKSRARSQGGGGIGLTIVKRLVEAHGGTLHLHSELGQGSTFCIRFSKQAST</sequence>
<keyword evidence="4" id="KW-1003">Cell membrane</keyword>
<dbReference type="PRINTS" id="PR00344">
    <property type="entry name" value="BCTRLSENSOR"/>
</dbReference>
<keyword evidence="6" id="KW-0808">Transferase</keyword>
<evidence type="ECO:0000256" key="7">
    <source>
        <dbReference type="ARBA" id="ARBA00022741"/>
    </source>
</evidence>
<accession>A0A316D701</accession>
<dbReference type="PROSITE" id="PS50885">
    <property type="entry name" value="HAMP"/>
    <property type="match status" value="1"/>
</dbReference>
<dbReference type="CDD" id="cd16922">
    <property type="entry name" value="HATPase_EvgS-ArcB-TorS-like"/>
    <property type="match status" value="1"/>
</dbReference>
<evidence type="ECO:0000256" key="3">
    <source>
        <dbReference type="ARBA" id="ARBA00012438"/>
    </source>
</evidence>
<dbReference type="GO" id="GO:0016036">
    <property type="term" value="P:cellular response to phosphate starvation"/>
    <property type="evidence" value="ECO:0007669"/>
    <property type="project" value="TreeGrafter"/>
</dbReference>
<organism evidence="15 16">
    <name type="scientific">Tumebacillus permanentifrigoris</name>
    <dbReference type="NCBI Taxonomy" id="378543"/>
    <lineage>
        <taxon>Bacteria</taxon>
        <taxon>Bacillati</taxon>
        <taxon>Bacillota</taxon>
        <taxon>Bacilli</taxon>
        <taxon>Bacillales</taxon>
        <taxon>Alicyclobacillaceae</taxon>
        <taxon>Tumebacillus</taxon>
    </lineage>
</organism>
<comment type="subcellular location">
    <subcellularLocation>
        <location evidence="2">Cell membrane</location>
        <topology evidence="2">Multi-pass membrane protein</topology>
    </subcellularLocation>
</comment>
<dbReference type="GO" id="GO:0005524">
    <property type="term" value="F:ATP binding"/>
    <property type="evidence" value="ECO:0007669"/>
    <property type="project" value="UniProtKB-KW"/>
</dbReference>
<evidence type="ECO:0000256" key="10">
    <source>
        <dbReference type="ARBA" id="ARBA00023012"/>
    </source>
</evidence>
<dbReference type="InterPro" id="IPR036890">
    <property type="entry name" value="HATPase_C_sf"/>
</dbReference>
<evidence type="ECO:0000256" key="6">
    <source>
        <dbReference type="ARBA" id="ARBA00022679"/>
    </source>
</evidence>
<dbReference type="GO" id="GO:0000155">
    <property type="term" value="F:phosphorelay sensor kinase activity"/>
    <property type="evidence" value="ECO:0007669"/>
    <property type="project" value="InterPro"/>
</dbReference>
<dbReference type="GO" id="GO:0004721">
    <property type="term" value="F:phosphoprotein phosphatase activity"/>
    <property type="evidence" value="ECO:0007669"/>
    <property type="project" value="TreeGrafter"/>
</dbReference>
<comment type="caution">
    <text evidence="15">The sequence shown here is derived from an EMBL/GenBank/DDBJ whole genome shotgun (WGS) entry which is preliminary data.</text>
</comment>
<dbReference type="SMART" id="SM00388">
    <property type="entry name" value="HisKA"/>
    <property type="match status" value="1"/>
</dbReference>
<dbReference type="Gene3D" id="6.10.340.10">
    <property type="match status" value="1"/>
</dbReference>
<keyword evidence="10" id="KW-0902">Two-component regulatory system</keyword>
<dbReference type="SUPFAM" id="SSF158472">
    <property type="entry name" value="HAMP domain-like"/>
    <property type="match status" value="1"/>
</dbReference>
<dbReference type="RefSeq" id="WP_245884539.1">
    <property type="nucleotide sequence ID" value="NZ_QGGL01000011.1"/>
</dbReference>
<dbReference type="AlphaFoldDB" id="A0A316D701"/>
<gene>
    <name evidence="15" type="ORF">C7459_11129</name>
</gene>
<dbReference type="SUPFAM" id="SSF47384">
    <property type="entry name" value="Homodimeric domain of signal transducing histidine kinase"/>
    <property type="match status" value="1"/>
</dbReference>
<dbReference type="InterPro" id="IPR003594">
    <property type="entry name" value="HATPase_dom"/>
</dbReference>
<evidence type="ECO:0000259" key="13">
    <source>
        <dbReference type="PROSITE" id="PS50109"/>
    </source>
</evidence>
<reference evidence="15 16" key="1">
    <citation type="submission" date="2018-05" db="EMBL/GenBank/DDBJ databases">
        <title>Genomic Encyclopedia of Type Strains, Phase IV (KMG-IV): sequencing the most valuable type-strain genomes for metagenomic binning, comparative biology and taxonomic classification.</title>
        <authorList>
            <person name="Goeker M."/>
        </authorList>
    </citation>
    <scope>NUCLEOTIDE SEQUENCE [LARGE SCALE GENOMIC DNA]</scope>
    <source>
        <strain evidence="15 16">DSM 18773</strain>
    </source>
</reference>
<dbReference type="Pfam" id="PF00672">
    <property type="entry name" value="HAMP"/>
    <property type="match status" value="1"/>
</dbReference>
<evidence type="ECO:0000256" key="8">
    <source>
        <dbReference type="ARBA" id="ARBA00022777"/>
    </source>
</evidence>
<dbReference type="GO" id="GO:0005886">
    <property type="term" value="C:plasma membrane"/>
    <property type="evidence" value="ECO:0007669"/>
    <property type="project" value="UniProtKB-SubCell"/>
</dbReference>
<dbReference type="Pfam" id="PF00512">
    <property type="entry name" value="HisKA"/>
    <property type="match status" value="1"/>
</dbReference>
<dbReference type="Proteomes" id="UP000245634">
    <property type="component" value="Unassembled WGS sequence"/>
</dbReference>
<evidence type="ECO:0000256" key="11">
    <source>
        <dbReference type="ARBA" id="ARBA00023136"/>
    </source>
</evidence>
<feature type="domain" description="HAMP" evidence="14">
    <location>
        <begin position="90"/>
        <end position="142"/>
    </location>
</feature>
<evidence type="ECO:0000313" key="15">
    <source>
        <dbReference type="EMBL" id="PWK11236.1"/>
    </source>
</evidence>
<evidence type="ECO:0000256" key="2">
    <source>
        <dbReference type="ARBA" id="ARBA00004651"/>
    </source>
</evidence>
<comment type="catalytic activity">
    <reaction evidence="1">
        <text>ATP + protein L-histidine = ADP + protein N-phospho-L-histidine.</text>
        <dbReference type="EC" id="2.7.13.3"/>
    </reaction>
</comment>
<dbReference type="Gene3D" id="3.30.565.10">
    <property type="entry name" value="Histidine kinase-like ATPase, C-terminal domain"/>
    <property type="match status" value="1"/>
</dbReference>
<feature type="domain" description="Histidine kinase" evidence="13">
    <location>
        <begin position="150"/>
        <end position="364"/>
    </location>
</feature>
<evidence type="ECO:0000259" key="14">
    <source>
        <dbReference type="PROSITE" id="PS50885"/>
    </source>
</evidence>
<dbReference type="InterPro" id="IPR003660">
    <property type="entry name" value="HAMP_dom"/>
</dbReference>
<evidence type="ECO:0000256" key="5">
    <source>
        <dbReference type="ARBA" id="ARBA00022553"/>
    </source>
</evidence>
<keyword evidence="8" id="KW-0418">Kinase</keyword>
<evidence type="ECO:0000313" key="16">
    <source>
        <dbReference type="Proteomes" id="UP000245634"/>
    </source>
</evidence>
<keyword evidence="11 12" id="KW-0472">Membrane</keyword>
<name>A0A316D701_9BACL</name>
<evidence type="ECO:0000256" key="12">
    <source>
        <dbReference type="SAM" id="Phobius"/>
    </source>
</evidence>
<dbReference type="InterPro" id="IPR050351">
    <property type="entry name" value="BphY/WalK/GraS-like"/>
</dbReference>
<dbReference type="EMBL" id="QGGL01000011">
    <property type="protein sequence ID" value="PWK11236.1"/>
    <property type="molecule type" value="Genomic_DNA"/>
</dbReference>
<dbReference type="Pfam" id="PF02518">
    <property type="entry name" value="HATPase_c"/>
    <property type="match status" value="1"/>
</dbReference>
<evidence type="ECO:0000256" key="4">
    <source>
        <dbReference type="ARBA" id="ARBA00022475"/>
    </source>
</evidence>
<dbReference type="CDD" id="cd06225">
    <property type="entry name" value="HAMP"/>
    <property type="match status" value="1"/>
</dbReference>
<dbReference type="SMART" id="SM00387">
    <property type="entry name" value="HATPase_c"/>
    <property type="match status" value="1"/>
</dbReference>
<dbReference type="PANTHER" id="PTHR45453">
    <property type="entry name" value="PHOSPHATE REGULON SENSOR PROTEIN PHOR"/>
    <property type="match status" value="1"/>
</dbReference>
<dbReference type="EC" id="2.7.13.3" evidence="3"/>